<comment type="subcellular location">
    <subcellularLocation>
        <location evidence="1">Membrane</location>
    </subcellularLocation>
</comment>
<evidence type="ECO:0007829" key="8">
    <source>
        <dbReference type="PDB" id="8VVI"/>
    </source>
</evidence>
<dbReference type="OrthoDB" id="9782229at2"/>
<gene>
    <name evidence="6" type="ordered locus">Sulku_2362</name>
</gene>
<evidence type="ECO:0000256" key="4">
    <source>
        <dbReference type="SAM" id="Phobius"/>
    </source>
</evidence>
<dbReference type="RefSeq" id="WP_013461219.1">
    <property type="nucleotide sequence ID" value="NC_014762.1"/>
</dbReference>
<keyword evidence="4" id="KW-1133">Transmembrane helix</keyword>
<dbReference type="EMBL" id="CP002355">
    <property type="protein sequence ID" value="ADR35022.1"/>
    <property type="molecule type" value="Genomic_DNA"/>
</dbReference>
<keyword evidence="7" id="KW-1185">Reference proteome</keyword>
<keyword evidence="3 4" id="KW-0472">Membrane</keyword>
<dbReference type="Proteomes" id="UP000008721">
    <property type="component" value="Chromosome"/>
</dbReference>
<dbReference type="InterPro" id="IPR050330">
    <property type="entry name" value="Bact_OuterMem_StrucFunc"/>
</dbReference>
<evidence type="ECO:0000256" key="3">
    <source>
        <dbReference type="ARBA" id="ARBA00023136"/>
    </source>
</evidence>
<dbReference type="Gene3D" id="3.30.1330.60">
    <property type="entry name" value="OmpA-like domain"/>
    <property type="match status" value="1"/>
</dbReference>
<protein>
    <recommendedName>
        <fullName evidence="5">Motility protein B-like N-terminal domain-containing protein</fullName>
    </recommendedName>
</protein>
<sequence length="238" mass="27774">MSSLPQKKHHHKEDYWISLSDMMTSLMMLFLLISVIYMIKVQDSVKVPQIYKETTQGLNHALKKEFDKDLMKWGAVIDKDLTVRFQQPDILFATGSSALTPRFKEILDDFFIRYLKIMMSKPFINNIEEIRIEGHTSSMWEGESDRGKAYFKNMTLSQERTRATLEYIMTSDKINLTGEQKEWLMRHFSAIGFSSGHPLTNKGTYLVDGESEDSQLSQRVEFRVRTNIERKVADIVEK</sequence>
<evidence type="ECO:0000259" key="5">
    <source>
        <dbReference type="Pfam" id="PF13677"/>
    </source>
</evidence>
<dbReference type="eggNOG" id="COG2885">
    <property type="taxonomic scope" value="Bacteria"/>
</dbReference>
<dbReference type="Pfam" id="PF13677">
    <property type="entry name" value="MotB_plug"/>
    <property type="match status" value="1"/>
</dbReference>
<dbReference type="AlphaFoldDB" id="E4TXT6"/>
<dbReference type="PANTHER" id="PTHR30329">
    <property type="entry name" value="STATOR ELEMENT OF FLAGELLAR MOTOR COMPLEX"/>
    <property type="match status" value="1"/>
</dbReference>
<dbReference type="EMDB" id="EMD-43560"/>
<feature type="transmembrane region" description="Helical" evidence="4">
    <location>
        <begin position="15"/>
        <end position="39"/>
    </location>
</feature>
<reference evidence="8" key="2">
    <citation type="journal article" date="2025" name="Nat. Commun.">
        <title>Modularity of Zorya defense systems during phage inhibition.</title>
        <authorList>
            <person name="Mariano G."/>
            <person name="Deme J.C."/>
            <person name="Readshaw J.J."/>
            <person name="Grobbelaar M.J."/>
            <person name="Keenan M."/>
            <person name="El-Masri Y."/>
            <person name="Bamford L."/>
            <person name="Songra S."/>
            <person name="Blower T.R."/>
            <person name="Palmer T."/>
            <person name="Lea S.M."/>
        </authorList>
    </citation>
    <scope>STRUCTURE BY ELECTRON MICROSCOPY (2.80 ANGSTROMS)</scope>
</reference>
<proteinExistence type="evidence at protein level"/>
<dbReference type="InterPro" id="IPR036737">
    <property type="entry name" value="OmpA-like_sf"/>
</dbReference>
<organism evidence="6 7">
    <name type="scientific">Sulfuricurvum kujiense (strain ATCC BAA-921 / DSM 16994 / JCM 11577 / YK-1)</name>
    <dbReference type="NCBI Taxonomy" id="709032"/>
    <lineage>
        <taxon>Bacteria</taxon>
        <taxon>Pseudomonadati</taxon>
        <taxon>Campylobacterota</taxon>
        <taxon>Epsilonproteobacteria</taxon>
        <taxon>Campylobacterales</taxon>
        <taxon>Sulfurimonadaceae</taxon>
        <taxon>Sulfuricurvum</taxon>
    </lineage>
</organism>
<feature type="domain" description="Motility protein B-like N-terminal" evidence="5">
    <location>
        <begin position="6"/>
        <end position="51"/>
    </location>
</feature>
<accession>E4TXT6</accession>
<dbReference type="HOGENOM" id="CLU_016890_2_2_7"/>
<dbReference type="PDB" id="8VVI">
    <property type="method" value="EM"/>
    <property type="resolution" value="2.80 A"/>
    <property type="chains" value="A/B=1-238"/>
</dbReference>
<evidence type="ECO:0000256" key="1">
    <source>
        <dbReference type="ARBA" id="ARBA00004370"/>
    </source>
</evidence>
<dbReference type="InterPro" id="IPR025713">
    <property type="entry name" value="MotB-like_N_dom"/>
</dbReference>
<dbReference type="SUPFAM" id="SSF103088">
    <property type="entry name" value="OmpA-like"/>
    <property type="match status" value="1"/>
</dbReference>
<dbReference type="SMR" id="E4TXT6"/>
<reference evidence="6 7" key="1">
    <citation type="journal article" date="2012" name="Stand. Genomic Sci.">
        <title>Complete genome sequence of the sulfur compounds oxidizing chemolithoautotroph Sulfuricurvum kujiense type strain (YK-1(T)).</title>
        <authorList>
            <person name="Han C."/>
            <person name="Kotsyurbenko O."/>
            <person name="Chertkov O."/>
            <person name="Held B."/>
            <person name="Lapidus A."/>
            <person name="Nolan M."/>
            <person name="Lucas S."/>
            <person name="Hammon N."/>
            <person name="Deshpande S."/>
            <person name="Cheng J.F."/>
            <person name="Tapia R."/>
            <person name="Goodwin L.A."/>
            <person name="Pitluck S."/>
            <person name="Liolios K."/>
            <person name="Pagani I."/>
            <person name="Ivanova N."/>
            <person name="Mavromatis K."/>
            <person name="Mikhailova N."/>
            <person name="Pati A."/>
            <person name="Chen A."/>
            <person name="Palaniappan K."/>
            <person name="Land M."/>
            <person name="Hauser L."/>
            <person name="Chang Y.J."/>
            <person name="Jeffries C.D."/>
            <person name="Brambilla E.M."/>
            <person name="Rohde M."/>
            <person name="Spring S."/>
            <person name="Sikorski J."/>
            <person name="Goker M."/>
            <person name="Woyke T."/>
            <person name="Bristow J."/>
            <person name="Eisen J.A."/>
            <person name="Markowitz V."/>
            <person name="Hugenholtz P."/>
            <person name="Kyrpides N.C."/>
            <person name="Klenk H.P."/>
            <person name="Detter J.C."/>
        </authorList>
    </citation>
    <scope>NUCLEOTIDE SEQUENCE [LARGE SCALE GENOMIC DNA]</scope>
    <source>
        <strain evidence="7">ATCC BAA-921 / DSM 16994 / JCM 11577 / YK-1</strain>
    </source>
</reference>
<dbReference type="PANTHER" id="PTHR30329:SF21">
    <property type="entry name" value="LIPOPROTEIN YIAD-RELATED"/>
    <property type="match status" value="1"/>
</dbReference>
<evidence type="ECO:0000313" key="7">
    <source>
        <dbReference type="Proteomes" id="UP000008721"/>
    </source>
</evidence>
<dbReference type="KEGG" id="sku:Sulku_2362"/>
<evidence type="ECO:0000256" key="2">
    <source>
        <dbReference type="ARBA" id="ARBA00022692"/>
    </source>
</evidence>
<keyword evidence="2 4" id="KW-0812">Transmembrane</keyword>
<dbReference type="STRING" id="709032.Sulku_2362"/>
<name>E4TXT6_SULKY</name>
<evidence type="ECO:0000313" key="6">
    <source>
        <dbReference type="EMBL" id="ADR35022.1"/>
    </source>
</evidence>
<dbReference type="GO" id="GO:0005886">
    <property type="term" value="C:plasma membrane"/>
    <property type="evidence" value="ECO:0007669"/>
    <property type="project" value="UniProtKB-SubCell"/>
</dbReference>
<keyword evidence="8" id="KW-0002">3D-structure</keyword>